<dbReference type="Pfam" id="PF00582">
    <property type="entry name" value="Usp"/>
    <property type="match status" value="1"/>
</dbReference>
<dbReference type="Pfam" id="PF02518">
    <property type="entry name" value="HATPase_c"/>
    <property type="match status" value="1"/>
</dbReference>
<comment type="catalytic activity">
    <reaction evidence="1">
        <text>ATP + protein L-histidine = ADP + protein N-phospho-L-histidine.</text>
        <dbReference type="EC" id="2.7.13.3"/>
    </reaction>
</comment>
<evidence type="ECO:0000256" key="3">
    <source>
        <dbReference type="ARBA" id="ARBA00004236"/>
    </source>
</evidence>
<dbReference type="CDD" id="cd00075">
    <property type="entry name" value="HATPase"/>
    <property type="match status" value="1"/>
</dbReference>
<dbReference type="Pfam" id="PF00512">
    <property type="entry name" value="HisKA"/>
    <property type="match status" value="1"/>
</dbReference>
<keyword evidence="9 16" id="KW-0418">Kinase</keyword>
<evidence type="ECO:0000256" key="12">
    <source>
        <dbReference type="ARBA" id="ARBA00023012"/>
    </source>
</evidence>
<dbReference type="Gene3D" id="1.20.120.620">
    <property type="entry name" value="Backbone structure of the membrane domain of e. Coli histidine kinase receptor kdpd"/>
    <property type="match status" value="1"/>
</dbReference>
<dbReference type="InterPro" id="IPR014729">
    <property type="entry name" value="Rossmann-like_a/b/a_fold"/>
</dbReference>
<dbReference type="SMART" id="SM00388">
    <property type="entry name" value="HisKA"/>
    <property type="match status" value="1"/>
</dbReference>
<dbReference type="InterPro" id="IPR038318">
    <property type="entry name" value="KdpD_sf"/>
</dbReference>
<dbReference type="InterPro" id="IPR036890">
    <property type="entry name" value="HATPase_C_sf"/>
</dbReference>
<evidence type="ECO:0000256" key="1">
    <source>
        <dbReference type="ARBA" id="ARBA00000085"/>
    </source>
</evidence>
<dbReference type="SMART" id="SM00387">
    <property type="entry name" value="HATPase_c"/>
    <property type="match status" value="1"/>
</dbReference>
<dbReference type="InterPro" id="IPR003594">
    <property type="entry name" value="HATPase_dom"/>
</dbReference>
<dbReference type="InterPro" id="IPR003661">
    <property type="entry name" value="HisK_dim/P_dom"/>
</dbReference>
<evidence type="ECO:0000256" key="7">
    <source>
        <dbReference type="ARBA" id="ARBA00022692"/>
    </source>
</evidence>
<feature type="transmembrane region" description="Helical" evidence="14">
    <location>
        <begin position="380"/>
        <end position="398"/>
    </location>
</feature>
<dbReference type="PANTHER" id="PTHR45569:SF1">
    <property type="entry name" value="SENSOR PROTEIN KDPD"/>
    <property type="match status" value="1"/>
</dbReference>
<dbReference type="InterPro" id="IPR027417">
    <property type="entry name" value="P-loop_NTPase"/>
</dbReference>
<dbReference type="SUPFAM" id="SSF55874">
    <property type="entry name" value="ATPase domain of HSP90 chaperone/DNA topoisomerase II/histidine kinase"/>
    <property type="match status" value="1"/>
</dbReference>
<gene>
    <name evidence="16" type="ORF">MQN93_03820</name>
</gene>
<proteinExistence type="predicted"/>
<feature type="transmembrane region" description="Helical" evidence="14">
    <location>
        <begin position="410"/>
        <end position="439"/>
    </location>
</feature>
<comment type="subcellular location">
    <subcellularLocation>
        <location evidence="3">Cell membrane</location>
    </subcellularLocation>
    <subcellularLocation>
        <location evidence="2">Membrane</location>
        <topology evidence="2">Multi-pass membrane protein</topology>
    </subcellularLocation>
</comment>
<dbReference type="Gene3D" id="3.40.50.300">
    <property type="entry name" value="P-loop containing nucleotide triphosphate hydrolases"/>
    <property type="match status" value="1"/>
</dbReference>
<dbReference type="InterPro" id="IPR004358">
    <property type="entry name" value="Sig_transdc_His_kin-like_C"/>
</dbReference>
<feature type="transmembrane region" description="Helical" evidence="14">
    <location>
        <begin position="459"/>
        <end position="480"/>
    </location>
</feature>
<dbReference type="PROSITE" id="PS50109">
    <property type="entry name" value="HIS_KIN"/>
    <property type="match status" value="1"/>
</dbReference>
<accession>A0ABS9X9W3</accession>
<name>A0ABS9X9W3_9ACTN</name>
<keyword evidence="13 14" id="KW-0472">Membrane</keyword>
<evidence type="ECO:0000256" key="5">
    <source>
        <dbReference type="ARBA" id="ARBA00022553"/>
    </source>
</evidence>
<protein>
    <recommendedName>
        <fullName evidence="4">histidine kinase</fullName>
        <ecNumber evidence="4">2.7.13.3</ecNumber>
    </recommendedName>
</protein>
<dbReference type="EC" id="2.7.13.3" evidence="4"/>
<dbReference type="PANTHER" id="PTHR45569">
    <property type="entry name" value="SENSOR PROTEIN KDPD"/>
    <property type="match status" value="1"/>
</dbReference>
<dbReference type="Proteomes" id="UP001165270">
    <property type="component" value="Unassembled WGS sequence"/>
</dbReference>
<dbReference type="GO" id="GO:0016301">
    <property type="term" value="F:kinase activity"/>
    <property type="evidence" value="ECO:0007669"/>
    <property type="project" value="UniProtKB-KW"/>
</dbReference>
<dbReference type="Gene3D" id="3.40.50.620">
    <property type="entry name" value="HUPs"/>
    <property type="match status" value="1"/>
</dbReference>
<dbReference type="CDD" id="cd00082">
    <property type="entry name" value="HisKA"/>
    <property type="match status" value="1"/>
</dbReference>
<reference evidence="16" key="1">
    <citation type="submission" date="2022-03" db="EMBL/GenBank/DDBJ databases">
        <title>Streptomyces 7R015 and 7R016 isolated from Barleria lupulina in Thailand.</title>
        <authorList>
            <person name="Kanchanasin P."/>
            <person name="Phongsopitanun W."/>
            <person name="Tanasupawat S."/>
        </authorList>
    </citation>
    <scope>NUCLEOTIDE SEQUENCE</scope>
    <source>
        <strain evidence="16">7R016</strain>
    </source>
</reference>
<dbReference type="PRINTS" id="PR00344">
    <property type="entry name" value="BCTRLSENSOR"/>
</dbReference>
<evidence type="ECO:0000256" key="14">
    <source>
        <dbReference type="SAM" id="Phobius"/>
    </source>
</evidence>
<keyword evidence="10" id="KW-0067">ATP-binding</keyword>
<dbReference type="SUPFAM" id="SSF47384">
    <property type="entry name" value="Homodimeric domain of signal transducing histidine kinase"/>
    <property type="match status" value="1"/>
</dbReference>
<feature type="domain" description="Histidine kinase" evidence="15">
    <location>
        <begin position="622"/>
        <end position="833"/>
    </location>
</feature>
<dbReference type="EMBL" id="JALDAX010000001">
    <property type="protein sequence ID" value="MCI3238849.1"/>
    <property type="molecule type" value="Genomic_DNA"/>
</dbReference>
<dbReference type="InterPro" id="IPR005467">
    <property type="entry name" value="His_kinase_dom"/>
</dbReference>
<evidence type="ECO:0000313" key="17">
    <source>
        <dbReference type="Proteomes" id="UP001165270"/>
    </source>
</evidence>
<keyword evidence="8" id="KW-0547">Nucleotide-binding</keyword>
<dbReference type="InterPro" id="IPR025201">
    <property type="entry name" value="KdpD_TM"/>
</dbReference>
<dbReference type="RefSeq" id="WP_242708274.1">
    <property type="nucleotide sequence ID" value="NZ_JALDAX010000001.1"/>
</dbReference>
<evidence type="ECO:0000256" key="6">
    <source>
        <dbReference type="ARBA" id="ARBA00022679"/>
    </source>
</evidence>
<dbReference type="InterPro" id="IPR003852">
    <property type="entry name" value="Sig_transdc_His_kinase_KdpD_N"/>
</dbReference>
<keyword evidence="7 14" id="KW-0812">Transmembrane</keyword>
<keyword evidence="5" id="KW-0597">Phosphoprotein</keyword>
<dbReference type="Pfam" id="PF02702">
    <property type="entry name" value="KdpD"/>
    <property type="match status" value="1"/>
</dbReference>
<keyword evidence="12" id="KW-0902">Two-component regulatory system</keyword>
<evidence type="ECO:0000313" key="16">
    <source>
        <dbReference type="EMBL" id="MCI3238849.1"/>
    </source>
</evidence>
<organism evidence="16 17">
    <name type="scientific">Streptomyces spinosisporus</name>
    <dbReference type="NCBI Taxonomy" id="2927582"/>
    <lineage>
        <taxon>Bacteria</taxon>
        <taxon>Bacillati</taxon>
        <taxon>Actinomycetota</taxon>
        <taxon>Actinomycetes</taxon>
        <taxon>Kitasatosporales</taxon>
        <taxon>Streptomycetaceae</taxon>
        <taxon>Streptomyces</taxon>
    </lineage>
</organism>
<comment type="caution">
    <text evidence="16">The sequence shown here is derived from an EMBL/GenBank/DDBJ whole genome shotgun (WGS) entry which is preliminary data.</text>
</comment>
<dbReference type="Pfam" id="PF13493">
    <property type="entry name" value="DUF4118"/>
    <property type="match status" value="1"/>
</dbReference>
<evidence type="ECO:0000256" key="10">
    <source>
        <dbReference type="ARBA" id="ARBA00022840"/>
    </source>
</evidence>
<evidence type="ECO:0000259" key="15">
    <source>
        <dbReference type="PROSITE" id="PS50109"/>
    </source>
</evidence>
<keyword evidence="6" id="KW-0808">Transferase</keyword>
<evidence type="ECO:0000256" key="11">
    <source>
        <dbReference type="ARBA" id="ARBA00022989"/>
    </source>
</evidence>
<evidence type="ECO:0000256" key="13">
    <source>
        <dbReference type="ARBA" id="ARBA00023136"/>
    </source>
</evidence>
<dbReference type="Gene3D" id="1.10.287.130">
    <property type="match status" value="1"/>
</dbReference>
<dbReference type="InterPro" id="IPR036097">
    <property type="entry name" value="HisK_dim/P_sf"/>
</dbReference>
<dbReference type="SUPFAM" id="SSF52402">
    <property type="entry name" value="Adenine nucleotide alpha hydrolases-like"/>
    <property type="match status" value="1"/>
</dbReference>
<dbReference type="InterPro" id="IPR052023">
    <property type="entry name" value="Histidine_kinase_KdpD"/>
</dbReference>
<evidence type="ECO:0000256" key="9">
    <source>
        <dbReference type="ARBA" id="ARBA00022777"/>
    </source>
</evidence>
<evidence type="ECO:0000256" key="4">
    <source>
        <dbReference type="ARBA" id="ARBA00012438"/>
    </source>
</evidence>
<dbReference type="InterPro" id="IPR006016">
    <property type="entry name" value="UspA"/>
</dbReference>
<evidence type="ECO:0000256" key="8">
    <source>
        <dbReference type="ARBA" id="ARBA00022741"/>
    </source>
</evidence>
<keyword evidence="11 14" id="KW-1133">Transmembrane helix</keyword>
<evidence type="ECO:0000256" key="2">
    <source>
        <dbReference type="ARBA" id="ARBA00004141"/>
    </source>
</evidence>
<sequence length="848" mass="91372">MTRGRLRIYLGAAPGVGKTYAMLSEAHRRVERGTDCVVAFVEHHGRPRTEVMLHGLEQVARKELEYRGAAFTEMDVDAVLARRPQVALVDELAHTNVPGSRNAKRWQDVEELLAAGVDVVSTVNIQHLESLGDVVESITGVRQRETVPDEVVRRADQIELVDMSPEALRRRMAHGNIYQPDKVDAALSNYFRPGNLTALRELALLWVADRVDEYLKQYRSEHRVSKIWGSRERIVVGLTGGPEGRTLIRRAARLAEKGAGGEVLAVYIASSDGLTGASPKELAVQRTLVEDLGGTFHHVVGDDIPAALLAFARGVNATQIVLGVSRRKSWQYVFGPGVGATVARDSGPDLDVHLITHDEAGKGRGLPIARGARLGRSRLIWGWLAGIAGPMLLTLLLTHTDADLGLTNDMLLFLTLTVAAALLGGLLPALASAAFGSMLLNWFFTPPVHRITIADPKNILALVIFVAVAVSVASVVDLAARRTHQAARLRAESEILSFLAGNVLRGETSLEALLERVRETFVMESVALLERASEREPWTCAGRVGPGQPVNRPEDADVDMPVGDHMALALTGRVLPAEDRRVLAAFAAQSAVVLDRQRLQQEADQARVLAEGNRMRTALLAAVSHDLRTPLAGIKAAVTSLRSDDVAWSEEDQAELLAGIEEGADRLDHLIGNLLDMSRLQTGTVTPLIREVDLEEVVPMALGGVPEDSTELDIPETLPMVFVDKGLLERAVANVVENAVKYSSSDEKVLISASAIADRVEVRVVDRGPGVPNEAKDRIFEPFQRYGDSPRGNGVGLGLAVARGFTKAMGGSLHAEDTPGGGLTMVLSLPAAEGRSQAASDLSETTVS</sequence>
<keyword evidence="17" id="KW-1185">Reference proteome</keyword>
<dbReference type="Gene3D" id="3.30.565.10">
    <property type="entry name" value="Histidine kinase-like ATPase, C-terminal domain"/>
    <property type="match status" value="1"/>
</dbReference>